<protein>
    <recommendedName>
        <fullName evidence="2">C2H2-type domain-containing protein</fullName>
    </recommendedName>
</protein>
<feature type="compositionally biased region" description="Low complexity" evidence="1">
    <location>
        <begin position="460"/>
        <end position="473"/>
    </location>
</feature>
<dbReference type="RefSeq" id="XP_056539550.1">
    <property type="nucleotide sequence ID" value="XM_056691844.1"/>
</dbReference>
<proteinExistence type="predicted"/>
<gene>
    <name evidence="3" type="ORF">N7482_009720</name>
</gene>
<evidence type="ECO:0000313" key="3">
    <source>
        <dbReference type="EMBL" id="KAJ5153242.1"/>
    </source>
</evidence>
<dbReference type="EMBL" id="JAPQKN010000007">
    <property type="protein sequence ID" value="KAJ5153242.1"/>
    <property type="molecule type" value="Genomic_DNA"/>
</dbReference>
<sequence length="938" mass="103641">MAQPRYYWPPSIPYLGPLPPLNGDEDEDPPMSNPDESDDFIAMTESQSTIKTQLDDYPNQGQPHAVLMAGQVMAGPDTNSSQSSQLPSLGYTGNTTSISTTEDHVAQWQLLNSESTTHDIPQRDERDSIVAGIDPNLYDRHRVPQVFPNEITLEELRPSADLEWEAISPATTVAQPPEPDPARRPTTREERGIPGQESFVSGLGHASESFIRLIDRHHGPEQRSQIQRCLQTIMDRAADDHEVEQLPTGPPEAPNRQVDRIKPTYQCPDCGFISSNRHVFKRHVDDKHYHECEYLCPFPRCPYVRYRKDKIQQHCNQTHHETAVQDAIERRKNPFTCPPICPICTVITPDWDAFWLCYLEHCLISVPPSNAPSSSQGTDNHGNGPHRDPFGGSSYMDGHSAGGPSLSMPGNSQPGNAGESGYRRSGPETSGRWRTNARHRSCTPSVPRTSSARRVRPRARAANPPRSPTTAARNNPRGGVSRPRRQRPTVQRPREQPSTPARRMCNNCRQLLNDCSGCSSNPQSTNWCHVRLDAPVVAVGQVIQPQNGPYIVDTPPASQVVNYIDPSVLSPEAGFLNQIMPTMVPSAHRIYEAMRHRQQEGAPHRMASPMGTQQSTVRDNRPVRVLALSDVLVHGMSETQMESAILASKTGRGVKKAQMEGLWPVILPYRIPRLHKPLKGVSTIPFGGLEVATRQAIGPSTFGSFTPSSECQCQCRTGSADLAPGRRVEINFKLARGGHGTGHPLQTRVQVVVRMLRLRSSVAKTAHGQHKKEAKAALKEALESTLDGSEITTKEDLDDSADDSDVDSIADSSFSASSSRRSSCTDLTLLSPPRPSSPTWWSCDEDTLCGDGKLGQDSELIAEEEKELELGFDLDLPGSLNKLARWSGVSTDDACSGLSFRQSDQVFEYFMKYLVFVIFSLARSRDRALFDLAKTPGK</sequence>
<feature type="domain" description="C2H2-type" evidence="2">
    <location>
        <begin position="265"/>
        <end position="288"/>
    </location>
</feature>
<evidence type="ECO:0000313" key="4">
    <source>
        <dbReference type="Proteomes" id="UP001149163"/>
    </source>
</evidence>
<feature type="compositionally biased region" description="Polar residues" evidence="1">
    <location>
        <begin position="77"/>
        <end position="97"/>
    </location>
</feature>
<feature type="region of interest" description="Disordered" evidence="1">
    <location>
        <begin position="1"/>
        <end position="39"/>
    </location>
</feature>
<feature type="region of interest" description="Disordered" evidence="1">
    <location>
        <begin position="74"/>
        <end position="97"/>
    </location>
</feature>
<dbReference type="SMART" id="SM00355">
    <property type="entry name" value="ZnF_C2H2"/>
    <property type="match status" value="2"/>
</dbReference>
<feature type="region of interest" description="Disordered" evidence="1">
    <location>
        <begin position="171"/>
        <end position="201"/>
    </location>
</feature>
<dbReference type="AlphaFoldDB" id="A0A9W9HPY6"/>
<feature type="region of interest" description="Disordered" evidence="1">
    <location>
        <begin position="370"/>
        <end position="502"/>
    </location>
</feature>
<reference evidence="3" key="1">
    <citation type="submission" date="2022-11" db="EMBL/GenBank/DDBJ databases">
        <authorList>
            <person name="Petersen C."/>
        </authorList>
    </citation>
    <scope>NUCLEOTIDE SEQUENCE</scope>
    <source>
        <strain evidence="3">IBT 26290</strain>
    </source>
</reference>
<feature type="compositionally biased region" description="Basic and acidic residues" evidence="1">
    <location>
        <begin position="180"/>
        <end position="192"/>
    </location>
</feature>
<keyword evidence="4" id="KW-1185">Reference proteome</keyword>
<feature type="compositionally biased region" description="Low complexity" evidence="1">
    <location>
        <begin position="809"/>
        <end position="838"/>
    </location>
</feature>
<dbReference type="Gene3D" id="3.30.160.60">
    <property type="entry name" value="Classic Zinc Finger"/>
    <property type="match status" value="1"/>
</dbReference>
<feature type="region of interest" description="Disordered" evidence="1">
    <location>
        <begin position="787"/>
        <end position="838"/>
    </location>
</feature>
<feature type="compositionally biased region" description="Pro residues" evidence="1">
    <location>
        <begin position="10"/>
        <end position="20"/>
    </location>
</feature>
<organism evidence="3 4">
    <name type="scientific">Penicillium canariense</name>
    <dbReference type="NCBI Taxonomy" id="189055"/>
    <lineage>
        <taxon>Eukaryota</taxon>
        <taxon>Fungi</taxon>
        <taxon>Dikarya</taxon>
        <taxon>Ascomycota</taxon>
        <taxon>Pezizomycotina</taxon>
        <taxon>Eurotiomycetes</taxon>
        <taxon>Eurotiomycetidae</taxon>
        <taxon>Eurotiales</taxon>
        <taxon>Aspergillaceae</taxon>
        <taxon>Penicillium</taxon>
    </lineage>
</organism>
<dbReference type="InterPro" id="IPR013087">
    <property type="entry name" value="Znf_C2H2_type"/>
</dbReference>
<dbReference type="OrthoDB" id="4367253at2759"/>
<evidence type="ECO:0000259" key="2">
    <source>
        <dbReference type="SMART" id="SM00355"/>
    </source>
</evidence>
<dbReference type="GeneID" id="81431020"/>
<reference evidence="3" key="2">
    <citation type="journal article" date="2023" name="IMA Fungus">
        <title>Comparative genomic study of the Penicillium genus elucidates a diverse pangenome and 15 lateral gene transfer events.</title>
        <authorList>
            <person name="Petersen C."/>
            <person name="Sorensen T."/>
            <person name="Nielsen M.R."/>
            <person name="Sondergaard T.E."/>
            <person name="Sorensen J.L."/>
            <person name="Fitzpatrick D.A."/>
            <person name="Frisvad J.C."/>
            <person name="Nielsen K.L."/>
        </authorList>
    </citation>
    <scope>NUCLEOTIDE SEQUENCE</scope>
    <source>
        <strain evidence="3">IBT 26290</strain>
    </source>
</reference>
<feature type="compositionally biased region" description="Polar residues" evidence="1">
    <location>
        <begin position="370"/>
        <end position="381"/>
    </location>
</feature>
<name>A0A9W9HPY6_9EURO</name>
<feature type="domain" description="C2H2-type" evidence="2">
    <location>
        <begin position="294"/>
        <end position="319"/>
    </location>
</feature>
<accession>A0A9W9HPY6</accession>
<feature type="compositionally biased region" description="Acidic residues" evidence="1">
    <location>
        <begin position="23"/>
        <end position="39"/>
    </location>
</feature>
<evidence type="ECO:0000256" key="1">
    <source>
        <dbReference type="SAM" id="MobiDB-lite"/>
    </source>
</evidence>
<dbReference type="Proteomes" id="UP001149163">
    <property type="component" value="Unassembled WGS sequence"/>
</dbReference>
<feature type="compositionally biased region" description="Acidic residues" evidence="1">
    <location>
        <begin position="796"/>
        <end position="808"/>
    </location>
</feature>
<comment type="caution">
    <text evidence="3">The sequence shown here is derived from an EMBL/GenBank/DDBJ whole genome shotgun (WGS) entry which is preliminary data.</text>
</comment>